<dbReference type="AlphaFoldDB" id="A0A1M7Y0D9"/>
<dbReference type="RefSeq" id="WP_073612327.1">
    <property type="nucleotide sequence ID" value="NZ_FRFE01000003.1"/>
</dbReference>
<feature type="region of interest" description="Disordered" evidence="1">
    <location>
        <begin position="204"/>
        <end position="225"/>
    </location>
</feature>
<evidence type="ECO:0000313" key="3">
    <source>
        <dbReference type="Proteomes" id="UP000184603"/>
    </source>
</evidence>
<gene>
    <name evidence="2" type="ORF">SAMN02745220_00991</name>
</gene>
<reference evidence="2 3" key="1">
    <citation type="submission" date="2016-12" db="EMBL/GenBank/DDBJ databases">
        <authorList>
            <person name="Song W.-J."/>
            <person name="Kurnit D.M."/>
        </authorList>
    </citation>
    <scope>NUCLEOTIDE SEQUENCE [LARGE SCALE GENOMIC DNA]</scope>
    <source>
        <strain evidence="2 3">DSM 18488</strain>
    </source>
</reference>
<name>A0A1M7Y0D9_9BACT</name>
<evidence type="ECO:0000313" key="2">
    <source>
        <dbReference type="EMBL" id="SHO45075.1"/>
    </source>
</evidence>
<dbReference type="OrthoDB" id="8908934at2"/>
<dbReference type="EMBL" id="FRFE01000003">
    <property type="protein sequence ID" value="SHO45075.1"/>
    <property type="molecule type" value="Genomic_DNA"/>
</dbReference>
<protein>
    <submittedName>
        <fullName evidence="2">Uncharacterized protein</fullName>
    </submittedName>
</protein>
<evidence type="ECO:0000256" key="1">
    <source>
        <dbReference type="SAM" id="MobiDB-lite"/>
    </source>
</evidence>
<keyword evidence="3" id="KW-1185">Reference proteome</keyword>
<accession>A0A1M7Y0D9</accession>
<dbReference type="Proteomes" id="UP000184603">
    <property type="component" value="Unassembled WGS sequence"/>
</dbReference>
<sequence length="225" mass="24863">MMLPESAQQKLVDEVEMFIEYGVEQQERAAATALVKKYQNNPPALAVLLEFYKVLPEAREEAVVRLAHIDSLQGVTLLAVSTMTHSYGAVVSEGEAHILGEYGKEPIPEEILGFFGFSDSEELVKSYGEVKDLPEFGVKGTDVLCPVCQVKAGECHLLGCPVEICPWCDGQLNRCNCRFEKLELESLDSEEQVEALQALLEDKGRIPFQPEQKPGYPGTSEGLDK</sequence>
<organism evidence="2 3">
    <name type="scientific">Desulfopila aestuarii DSM 18488</name>
    <dbReference type="NCBI Taxonomy" id="1121416"/>
    <lineage>
        <taxon>Bacteria</taxon>
        <taxon>Pseudomonadati</taxon>
        <taxon>Thermodesulfobacteriota</taxon>
        <taxon>Desulfobulbia</taxon>
        <taxon>Desulfobulbales</taxon>
        <taxon>Desulfocapsaceae</taxon>
        <taxon>Desulfopila</taxon>
    </lineage>
</organism>
<proteinExistence type="predicted"/>